<sequence length="359" mass="37405">MLFPFFAAALLFSTWGALAAPTQPHSQLSRRSGIALPPGYSHIIFQDDFSLLPPGSQPSPSKWIIATGTSYPNGPANWGTNEIQTYTKALSNINITSSGTLLITPLRVSGSGSGSGNVLDSSSSTSSSSSSAAAAAAAAPDNGKDNWTSARIETVADHIACPPGGKLLMSASLKFGSAPSPSQMGIWPSFWALGSEFRRSGKFDQWPAAGEIDIAESTNGSPDVWQSLHCGTAPGGPCNEFSGLSTATSLETLRDGRTFHVFGAEIDRTNAGGDWKGEKLTYLVDGKPMVVLTGTEIGDEKAWTAVTRSPKYLILNVAVGGDFPNNVANLMGEKTPNGKTVGGVEAGLEVEWVAAYSSA</sequence>
<dbReference type="Pfam" id="PF26113">
    <property type="entry name" value="GH16_XgeA"/>
    <property type="match status" value="1"/>
</dbReference>
<feature type="signal peptide" evidence="1">
    <location>
        <begin position="1"/>
        <end position="19"/>
    </location>
</feature>
<dbReference type="InterPro" id="IPR050546">
    <property type="entry name" value="Glycosyl_Hydrlase_16"/>
</dbReference>
<evidence type="ECO:0000256" key="1">
    <source>
        <dbReference type="SAM" id="SignalP"/>
    </source>
</evidence>
<evidence type="ECO:0000259" key="2">
    <source>
        <dbReference type="PROSITE" id="PS51762"/>
    </source>
</evidence>
<evidence type="ECO:0000313" key="4">
    <source>
        <dbReference type="Proteomes" id="UP000433876"/>
    </source>
</evidence>
<dbReference type="GO" id="GO:0004553">
    <property type="term" value="F:hydrolase activity, hydrolyzing O-glycosyl compounds"/>
    <property type="evidence" value="ECO:0007669"/>
    <property type="project" value="InterPro"/>
</dbReference>
<proteinExistence type="predicted"/>
<dbReference type="Gene3D" id="2.60.120.200">
    <property type="match status" value="1"/>
</dbReference>
<dbReference type="PANTHER" id="PTHR10963">
    <property type="entry name" value="GLYCOSYL HYDROLASE-RELATED"/>
    <property type="match status" value="1"/>
</dbReference>
<protein>
    <recommendedName>
        <fullName evidence="2">GH16 domain-containing protein</fullName>
    </recommendedName>
</protein>
<dbReference type="PANTHER" id="PTHR10963:SF60">
    <property type="entry name" value="GRAM-NEGATIVE BACTERIA-BINDING PROTEIN 1-RELATED"/>
    <property type="match status" value="1"/>
</dbReference>
<name>A0A8S9A198_SORMA</name>
<dbReference type="SUPFAM" id="SSF49899">
    <property type="entry name" value="Concanavalin A-like lectins/glucanases"/>
    <property type="match status" value="1"/>
</dbReference>
<feature type="domain" description="GH16" evidence="2">
    <location>
        <begin position="13"/>
        <end position="359"/>
    </location>
</feature>
<feature type="chain" id="PRO_5035742419" description="GH16 domain-containing protein" evidence="1">
    <location>
        <begin position="20"/>
        <end position="359"/>
    </location>
</feature>
<dbReference type="InterPro" id="IPR013320">
    <property type="entry name" value="ConA-like_dom_sf"/>
</dbReference>
<organism evidence="3 4">
    <name type="scientific">Sordaria macrospora</name>
    <dbReference type="NCBI Taxonomy" id="5147"/>
    <lineage>
        <taxon>Eukaryota</taxon>
        <taxon>Fungi</taxon>
        <taxon>Dikarya</taxon>
        <taxon>Ascomycota</taxon>
        <taxon>Pezizomycotina</taxon>
        <taxon>Sordariomycetes</taxon>
        <taxon>Sordariomycetidae</taxon>
        <taxon>Sordariales</taxon>
        <taxon>Sordariaceae</taxon>
        <taxon>Sordaria</taxon>
    </lineage>
</organism>
<keyword evidence="1" id="KW-0732">Signal</keyword>
<reference evidence="3 4" key="1">
    <citation type="submission" date="2017-07" db="EMBL/GenBank/DDBJ databases">
        <title>Genome sequence of the Sordaria macrospora wild type strain R19027.</title>
        <authorList>
            <person name="Nowrousian M."/>
            <person name="Teichert I."/>
            <person name="Kueck U."/>
        </authorList>
    </citation>
    <scope>NUCLEOTIDE SEQUENCE [LARGE SCALE GENOMIC DNA]</scope>
    <source>
        <strain evidence="3 4">R19027</strain>
        <tissue evidence="3">Mycelium</tissue>
    </source>
</reference>
<dbReference type="VEuPathDB" id="FungiDB:SMAC_00295"/>
<dbReference type="AlphaFoldDB" id="A0A8S9A198"/>
<accession>A0A8S9A198</accession>
<dbReference type="EMBL" id="NMPR01000001">
    <property type="protein sequence ID" value="KAA8636867.1"/>
    <property type="molecule type" value="Genomic_DNA"/>
</dbReference>
<dbReference type="Proteomes" id="UP000433876">
    <property type="component" value="Unassembled WGS sequence"/>
</dbReference>
<comment type="caution">
    <text evidence="3">The sequence shown here is derived from an EMBL/GenBank/DDBJ whole genome shotgun (WGS) entry which is preliminary data.</text>
</comment>
<dbReference type="InterPro" id="IPR000757">
    <property type="entry name" value="Beta-glucanase-like"/>
</dbReference>
<dbReference type="PROSITE" id="PS51762">
    <property type="entry name" value="GH16_2"/>
    <property type="match status" value="1"/>
</dbReference>
<gene>
    <name evidence="3" type="ORF">SMACR_00295</name>
</gene>
<dbReference type="GO" id="GO:0005975">
    <property type="term" value="P:carbohydrate metabolic process"/>
    <property type="evidence" value="ECO:0007669"/>
    <property type="project" value="InterPro"/>
</dbReference>
<evidence type="ECO:0000313" key="3">
    <source>
        <dbReference type="EMBL" id="KAA8636867.1"/>
    </source>
</evidence>